<reference evidence="15" key="1">
    <citation type="submission" date="2023-06" db="EMBL/GenBank/DDBJ databases">
        <title>Survivors Of The Sea: Transcriptome response of Skeletonema marinoi to long-term dormancy.</title>
        <authorList>
            <person name="Pinder M.I.M."/>
            <person name="Kourtchenko O."/>
            <person name="Robertson E.K."/>
            <person name="Larsson T."/>
            <person name="Maumus F."/>
            <person name="Osuna-Cruz C.M."/>
            <person name="Vancaester E."/>
            <person name="Stenow R."/>
            <person name="Vandepoele K."/>
            <person name="Ploug H."/>
            <person name="Bruchert V."/>
            <person name="Godhe A."/>
            <person name="Topel M."/>
        </authorList>
    </citation>
    <scope>NUCLEOTIDE SEQUENCE</scope>
    <source>
        <strain evidence="15">R05AC</strain>
    </source>
</reference>
<keyword evidence="4" id="KW-0963">Cytoplasm</keyword>
<evidence type="ECO:0000256" key="11">
    <source>
        <dbReference type="ARBA" id="ARBA00034776"/>
    </source>
</evidence>
<evidence type="ECO:0000256" key="9">
    <source>
        <dbReference type="ARBA" id="ARBA00023054"/>
    </source>
</evidence>
<dbReference type="GO" id="GO:0001725">
    <property type="term" value="C:stress fiber"/>
    <property type="evidence" value="ECO:0007669"/>
    <property type="project" value="UniProtKB-SubCell"/>
</dbReference>
<proteinExistence type="inferred from homology"/>
<keyword evidence="16" id="KW-1185">Reference proteome</keyword>
<evidence type="ECO:0000256" key="14">
    <source>
        <dbReference type="SAM" id="MobiDB-lite"/>
    </source>
</evidence>
<evidence type="ECO:0000256" key="1">
    <source>
        <dbReference type="ARBA" id="ARBA00004300"/>
    </source>
</evidence>
<keyword evidence="5" id="KW-1017">Isopeptide bond</keyword>
<evidence type="ECO:0000256" key="5">
    <source>
        <dbReference type="ARBA" id="ARBA00022499"/>
    </source>
</evidence>
<evidence type="ECO:0000256" key="8">
    <source>
        <dbReference type="ARBA" id="ARBA00022990"/>
    </source>
</evidence>
<comment type="subunit">
    <text evidence="13">Subunit of dynactin, a multiprotein complex part of a tripartite complex with dynein and a adapter, such as BICDL1, BICD2 or HOOK3. The dynactin complex is built around ACTR1A/ACTB filament and consists of an actin-related filament composed of a shoulder domain, a pointed end and a barbed end. Its length is defined by its flexible shoulder domain. The soulder is composed of 2 DCTN1 subunits, 4 DCTN2 and 2 DCTN3. The 4 DCNT2 (via N-terminus) bind the ACTR1A filament and act as molecular rulers to determine the length. The pointed end is important for binding dynein-dynactin cargo adapters. Consists of 4 subunits: ACTR10, DCNT4, DCTN5 and DCTN6. The barbed end is composed of a CAPZA1:CAPZB heterodimers, which binds ACTR1A/ACTB filament and dynactin and stabilizes dynactin. Interacts with ATP7B, but not ATP7A, in a copper-dependent manner. Interacts with ANK2; this interaction is required for localization at costameres. Interacts with N4BP2L1.</text>
</comment>
<comment type="similarity">
    <text evidence="11">Belongs to the dynactin subunit 4 family.</text>
</comment>
<dbReference type="GO" id="GO:0005869">
    <property type="term" value="C:dynactin complex"/>
    <property type="evidence" value="ECO:0007669"/>
    <property type="project" value="InterPro"/>
</dbReference>
<keyword evidence="7" id="KW-0832">Ubl conjugation</keyword>
<comment type="subcellular location">
    <subcellularLocation>
        <location evidence="1">Cytoplasm</location>
        <location evidence="1">Cytoskeleton</location>
        <location evidence="1">Microtubule organizing center</location>
        <location evidence="1">Centrosome</location>
    </subcellularLocation>
    <subcellularLocation>
        <location evidence="2">Cytoplasm</location>
        <location evidence="2">Cytoskeleton</location>
        <location evidence="2">Stress fiber</location>
    </subcellularLocation>
    <subcellularLocation>
        <location evidence="3">Cytoplasm</location>
        <location evidence="3">Myofibril</location>
    </subcellularLocation>
</comment>
<dbReference type="PANTHER" id="PTHR13034">
    <property type="entry name" value="DYNACTIN P62 SUBUNIT"/>
    <property type="match status" value="1"/>
</dbReference>
<evidence type="ECO:0000313" key="16">
    <source>
        <dbReference type="Proteomes" id="UP001224775"/>
    </source>
</evidence>
<dbReference type="EMBL" id="JATAAI010000037">
    <property type="protein sequence ID" value="KAK1734603.1"/>
    <property type="molecule type" value="Genomic_DNA"/>
</dbReference>
<keyword evidence="6" id="KW-0597">Phosphoprotein</keyword>
<accession>A0AAD8XVT8</accession>
<dbReference type="GO" id="GO:0005813">
    <property type="term" value="C:centrosome"/>
    <property type="evidence" value="ECO:0007669"/>
    <property type="project" value="UniProtKB-SubCell"/>
</dbReference>
<evidence type="ECO:0000256" key="7">
    <source>
        <dbReference type="ARBA" id="ARBA00022843"/>
    </source>
</evidence>
<evidence type="ECO:0000256" key="6">
    <source>
        <dbReference type="ARBA" id="ARBA00022553"/>
    </source>
</evidence>
<keyword evidence="9" id="KW-0175">Coiled coil</keyword>
<evidence type="ECO:0000256" key="13">
    <source>
        <dbReference type="ARBA" id="ARBA00093507"/>
    </source>
</evidence>
<dbReference type="AlphaFoldDB" id="A0AAD8XVT8"/>
<name>A0AAD8XVT8_9STRA</name>
<evidence type="ECO:0000256" key="4">
    <source>
        <dbReference type="ARBA" id="ARBA00022490"/>
    </source>
</evidence>
<dbReference type="Proteomes" id="UP001224775">
    <property type="component" value="Unassembled WGS sequence"/>
</dbReference>
<evidence type="ECO:0000313" key="15">
    <source>
        <dbReference type="EMBL" id="KAK1734603.1"/>
    </source>
</evidence>
<evidence type="ECO:0000256" key="3">
    <source>
        <dbReference type="ARBA" id="ARBA00004657"/>
    </source>
</evidence>
<dbReference type="PANTHER" id="PTHR13034:SF2">
    <property type="entry name" value="DYNACTIN SUBUNIT 4"/>
    <property type="match status" value="1"/>
</dbReference>
<gene>
    <name evidence="15" type="ORF">QTG54_014476</name>
</gene>
<evidence type="ECO:0000256" key="12">
    <source>
        <dbReference type="ARBA" id="ARBA00034864"/>
    </source>
</evidence>
<dbReference type="InterPro" id="IPR008603">
    <property type="entry name" value="DCTN4"/>
</dbReference>
<protein>
    <recommendedName>
        <fullName evidence="12">Dynactin subunit 4</fullName>
    </recommendedName>
</protein>
<keyword evidence="8" id="KW-0007">Acetylation</keyword>
<keyword evidence="10" id="KW-0206">Cytoskeleton</keyword>
<evidence type="ECO:0000256" key="2">
    <source>
        <dbReference type="ARBA" id="ARBA00004529"/>
    </source>
</evidence>
<evidence type="ECO:0000256" key="10">
    <source>
        <dbReference type="ARBA" id="ARBA00023212"/>
    </source>
</evidence>
<sequence>MDEQDAEKQRVAAISEIAKELENCFLQKVSERNQEGALFHSIGEMWAKREQDEERRKRMMISSTIINDDKKKEKSTWSLGALEDSLVEKKRDLESLYLGAEKGVDASVSSPSVDDEQQTKEQQMPTAQQVAAQMSLTITAPRYQQDLLPLPVHYRSRVSRRCRAEQSAGRTGILVKPKLNPLEGDTSLRAGHGQWWKKDSSKNPTLNMIRLRFSGPNSSEEGETIDAKELENILVDPFMETIIAKADLCSSDSLLSIAPCDWIELDSAEDLLLDIGKRQQDDPQVVKSWDFAPLLDALDSNSLPKLTVVASRGDTSWVEVIIPNSAAINSDGEKPPSNCFAVPLSMQIEVGNGSWEASLIKRREVPDGEQDLVQLDIVVLLHV</sequence>
<feature type="region of interest" description="Disordered" evidence="14">
    <location>
        <begin position="106"/>
        <end position="127"/>
    </location>
</feature>
<comment type="caution">
    <text evidence="15">The sequence shown here is derived from an EMBL/GenBank/DDBJ whole genome shotgun (WGS) entry which is preliminary data.</text>
</comment>
<organism evidence="15 16">
    <name type="scientific">Skeletonema marinoi</name>
    <dbReference type="NCBI Taxonomy" id="267567"/>
    <lineage>
        <taxon>Eukaryota</taxon>
        <taxon>Sar</taxon>
        <taxon>Stramenopiles</taxon>
        <taxon>Ochrophyta</taxon>
        <taxon>Bacillariophyta</taxon>
        <taxon>Coscinodiscophyceae</taxon>
        <taxon>Thalassiosirophycidae</taxon>
        <taxon>Thalassiosirales</taxon>
        <taxon>Skeletonemataceae</taxon>
        <taxon>Skeletonema</taxon>
        <taxon>Skeletonema marinoi-dohrnii complex</taxon>
    </lineage>
</organism>